<dbReference type="Proteomes" id="UP000636709">
    <property type="component" value="Unassembled WGS sequence"/>
</dbReference>
<accession>A0A835A9W4</accession>
<dbReference type="EMBL" id="JACEFO010002583">
    <property type="protein sequence ID" value="KAF8655699.1"/>
    <property type="molecule type" value="Genomic_DNA"/>
</dbReference>
<evidence type="ECO:0000313" key="3">
    <source>
        <dbReference type="Proteomes" id="UP000636709"/>
    </source>
</evidence>
<keyword evidence="3" id="KW-1185">Reference proteome</keyword>
<name>A0A835A9W4_9POAL</name>
<evidence type="ECO:0000313" key="2">
    <source>
        <dbReference type="EMBL" id="KAF8655699.1"/>
    </source>
</evidence>
<dbReference type="PANTHER" id="PTHR33085:SF42">
    <property type="entry name" value="DUF1618 DOMAIN-CONTAINING PROTEIN"/>
    <property type="match status" value="1"/>
</dbReference>
<dbReference type="Pfam" id="PF07893">
    <property type="entry name" value="DUF1668"/>
    <property type="match status" value="1"/>
</dbReference>
<organism evidence="2 3">
    <name type="scientific">Digitaria exilis</name>
    <dbReference type="NCBI Taxonomy" id="1010633"/>
    <lineage>
        <taxon>Eukaryota</taxon>
        <taxon>Viridiplantae</taxon>
        <taxon>Streptophyta</taxon>
        <taxon>Embryophyta</taxon>
        <taxon>Tracheophyta</taxon>
        <taxon>Spermatophyta</taxon>
        <taxon>Magnoliopsida</taxon>
        <taxon>Liliopsida</taxon>
        <taxon>Poales</taxon>
        <taxon>Poaceae</taxon>
        <taxon>PACMAD clade</taxon>
        <taxon>Panicoideae</taxon>
        <taxon>Panicodae</taxon>
        <taxon>Paniceae</taxon>
        <taxon>Anthephorinae</taxon>
        <taxon>Digitaria</taxon>
    </lineage>
</organism>
<dbReference type="AlphaFoldDB" id="A0A835A9W4"/>
<feature type="region of interest" description="Disordered" evidence="1">
    <location>
        <begin position="1"/>
        <end position="25"/>
    </location>
</feature>
<gene>
    <name evidence="2" type="ORF">HU200_061021</name>
</gene>
<evidence type="ECO:0000256" key="1">
    <source>
        <dbReference type="SAM" id="MobiDB-lite"/>
    </source>
</evidence>
<dbReference type="OrthoDB" id="635005at2759"/>
<feature type="compositionally biased region" description="Basic residues" evidence="1">
    <location>
        <begin position="431"/>
        <end position="441"/>
    </location>
</feature>
<reference evidence="2" key="1">
    <citation type="submission" date="2020-07" db="EMBL/GenBank/DDBJ databases">
        <title>Genome sequence and genetic diversity analysis of an under-domesticated orphan crop, white fonio (Digitaria exilis).</title>
        <authorList>
            <person name="Bennetzen J.L."/>
            <person name="Chen S."/>
            <person name="Ma X."/>
            <person name="Wang X."/>
            <person name="Yssel A.E.J."/>
            <person name="Chaluvadi S.R."/>
            <person name="Johnson M."/>
            <person name="Gangashetty P."/>
            <person name="Hamidou F."/>
            <person name="Sanogo M.D."/>
            <person name="Zwaenepoel A."/>
            <person name="Wallace J."/>
            <person name="Van De Peer Y."/>
            <person name="Van Deynze A."/>
        </authorList>
    </citation>
    <scope>NUCLEOTIDE SEQUENCE</scope>
    <source>
        <tissue evidence="2">Leaves</tissue>
    </source>
</reference>
<protein>
    <submittedName>
        <fullName evidence="2">Uncharacterized protein</fullName>
    </submittedName>
</protein>
<comment type="caution">
    <text evidence="2">The sequence shown here is derived from an EMBL/GenBank/DDBJ whole genome shotgun (WGS) entry which is preliminary data.</text>
</comment>
<dbReference type="InterPro" id="IPR012871">
    <property type="entry name" value="DUF1668_ORYSA"/>
</dbReference>
<sequence>MEEATTTTRSPKRRRGEPEGPGPAKKHLYLIFDDYPWGYSIREIHLSPPSSHRNMTSAAAAAARGGVPPPKRRRLPRPILCFESLRGLTDFFSAVGTKIIATRPADPGDLLPIIDVRWRGITSGPRARIMDLPIYLPFGDAAVFSLDVCAFRKLSMDPLWPPRLELRDRSDDGEWSWRELPSPPFEREDVASYAAHADGKTILFSAEIEAVPPRLLPDGETVVFSDEVAPVTFAFDTASLVWRRHGEWVMPFTGRAFFVHPLRSFVGLSKDPDTLGHLCSCEAAAVDAGGDAPPAWKLGKEKLFSDDPAETHVGATLIHMGSGSEFCLVQCVSIDIEQGDDDAGDHHELEEGGEEPRRRRYLYRLTTFCLGFDGNGDLTTGGTCEVRCCEVPEETTETPARLELSGSGFGIAGGGCSPPDLRGSSGGGRPARQRRRARGRRGTAAPPPPAGRWLGRGQRQQQTWRQWEAAAGWAGTAAGAGGLGPRRSSAPAASGGGGGVGVFLVGKKGRWKKE</sequence>
<proteinExistence type="predicted"/>
<feature type="region of interest" description="Disordered" evidence="1">
    <location>
        <begin position="395"/>
        <end position="514"/>
    </location>
</feature>
<feature type="compositionally biased region" description="Gly residues" evidence="1">
    <location>
        <begin position="407"/>
        <end position="416"/>
    </location>
</feature>
<dbReference type="PANTHER" id="PTHR33085">
    <property type="entry name" value="OS12G0113100 PROTEIN-RELATED"/>
    <property type="match status" value="1"/>
</dbReference>
<feature type="compositionally biased region" description="Low complexity" evidence="1">
    <location>
        <begin position="451"/>
        <end position="477"/>
    </location>
</feature>